<proteinExistence type="predicted"/>
<dbReference type="GO" id="GO:0005829">
    <property type="term" value="C:cytosol"/>
    <property type="evidence" value="ECO:0007669"/>
    <property type="project" value="TreeGrafter"/>
</dbReference>
<reference evidence="3" key="1">
    <citation type="journal article" date="2020" name="mSystems">
        <title>Genome- and Community-Level Interaction Insights into Carbon Utilization and Element Cycling Functions of Hydrothermarchaeota in Hydrothermal Sediment.</title>
        <authorList>
            <person name="Zhou Z."/>
            <person name="Liu Y."/>
            <person name="Xu W."/>
            <person name="Pan J."/>
            <person name="Luo Z.H."/>
            <person name="Li M."/>
        </authorList>
    </citation>
    <scope>NUCLEOTIDE SEQUENCE [LARGE SCALE GENOMIC DNA]</scope>
    <source>
        <strain evidence="3">HyVt-19</strain>
    </source>
</reference>
<dbReference type="Pfam" id="PF00117">
    <property type="entry name" value="GATase"/>
    <property type="match status" value="1"/>
</dbReference>
<evidence type="ECO:0000259" key="2">
    <source>
        <dbReference type="Pfam" id="PF00117"/>
    </source>
</evidence>
<accession>A0A7C0WRY8</accession>
<name>A0A7C0WRY8_9BACT</name>
<keyword evidence="1" id="KW-0315">Glutamine amidotransferase</keyword>
<dbReference type="CDD" id="cd01743">
    <property type="entry name" value="GATase1_Anthranilate_Synthase"/>
    <property type="match status" value="1"/>
</dbReference>
<feature type="non-terminal residue" evidence="3">
    <location>
        <position position="1"/>
    </location>
</feature>
<dbReference type="SUPFAM" id="SSF52317">
    <property type="entry name" value="Class I glutamine amidotransferase-like"/>
    <property type="match status" value="1"/>
</dbReference>
<dbReference type="AlphaFoldDB" id="A0A7C0WRY8"/>
<dbReference type="PANTHER" id="PTHR43418">
    <property type="entry name" value="MULTIFUNCTIONAL TRYPTOPHAN BIOSYNTHESIS PROTEIN-RELATED"/>
    <property type="match status" value="1"/>
</dbReference>
<dbReference type="PANTHER" id="PTHR43418:SF4">
    <property type="entry name" value="MULTIFUNCTIONAL TRYPTOPHAN BIOSYNTHESIS PROTEIN"/>
    <property type="match status" value="1"/>
</dbReference>
<evidence type="ECO:0000256" key="1">
    <source>
        <dbReference type="ARBA" id="ARBA00022962"/>
    </source>
</evidence>
<dbReference type="InterPro" id="IPR029062">
    <property type="entry name" value="Class_I_gatase-like"/>
</dbReference>
<dbReference type="PRINTS" id="PR00096">
    <property type="entry name" value="GATASE"/>
</dbReference>
<dbReference type="NCBIfam" id="TIGR00566">
    <property type="entry name" value="trpG_papA"/>
    <property type="match status" value="1"/>
</dbReference>
<dbReference type="InterPro" id="IPR017926">
    <property type="entry name" value="GATASE"/>
</dbReference>
<dbReference type="InterPro" id="IPR006221">
    <property type="entry name" value="TrpG/PapA_dom"/>
</dbReference>
<sequence>LDAIRLFSGKIPILGVCLGHQAIARAFGARIVHAKRIMHGKTSMVRADGRTIFTGLKRPFAAMRYHSLAVDRESVPPCIEISAQSDDGEIMGIRHKDHPTEGIQFHPESIGTPVGKRILRNFISLMERRKENDQRCA</sequence>
<dbReference type="EMBL" id="DQZW01000152">
    <property type="protein sequence ID" value="HDL89904.1"/>
    <property type="molecule type" value="Genomic_DNA"/>
</dbReference>
<organism evidence="3">
    <name type="scientific">Thermodesulforhabdus norvegica</name>
    <dbReference type="NCBI Taxonomy" id="39841"/>
    <lineage>
        <taxon>Bacteria</taxon>
        <taxon>Pseudomonadati</taxon>
        <taxon>Thermodesulfobacteriota</taxon>
        <taxon>Syntrophobacteria</taxon>
        <taxon>Syntrophobacterales</taxon>
        <taxon>Thermodesulforhabdaceae</taxon>
        <taxon>Thermodesulforhabdus</taxon>
    </lineage>
</organism>
<comment type="caution">
    <text evidence="3">The sequence shown here is derived from an EMBL/GenBank/DDBJ whole genome shotgun (WGS) entry which is preliminary data.</text>
</comment>
<evidence type="ECO:0000313" key="3">
    <source>
        <dbReference type="EMBL" id="HDL89904.1"/>
    </source>
</evidence>
<gene>
    <name evidence="3" type="ORF">ENG14_03265</name>
</gene>
<dbReference type="Proteomes" id="UP000886355">
    <property type="component" value="Unassembled WGS sequence"/>
</dbReference>
<dbReference type="InterPro" id="IPR050472">
    <property type="entry name" value="Anth_synth/Amidotransfase"/>
</dbReference>
<protein>
    <submittedName>
        <fullName evidence="3">Aminodeoxychorismate/anthranilate synthase component II</fullName>
    </submittedName>
</protein>
<dbReference type="GO" id="GO:0004049">
    <property type="term" value="F:anthranilate synthase activity"/>
    <property type="evidence" value="ECO:0007669"/>
    <property type="project" value="TreeGrafter"/>
</dbReference>
<feature type="domain" description="Glutamine amidotransferase" evidence="2">
    <location>
        <begin position="3"/>
        <end position="123"/>
    </location>
</feature>
<dbReference type="PROSITE" id="PS51273">
    <property type="entry name" value="GATASE_TYPE_1"/>
    <property type="match status" value="1"/>
</dbReference>
<dbReference type="Gene3D" id="3.40.50.880">
    <property type="match status" value="1"/>
</dbReference>
<dbReference type="PRINTS" id="PR00097">
    <property type="entry name" value="ANTSNTHASEII"/>
</dbReference>
<dbReference type="GO" id="GO:0000162">
    <property type="term" value="P:L-tryptophan biosynthetic process"/>
    <property type="evidence" value="ECO:0007669"/>
    <property type="project" value="TreeGrafter"/>
</dbReference>